<dbReference type="InterPro" id="IPR036770">
    <property type="entry name" value="Ankyrin_rpt-contain_sf"/>
</dbReference>
<gene>
    <name evidence="5" type="ORF">NW762_008800</name>
</gene>
<feature type="repeat" description="ANK" evidence="3">
    <location>
        <begin position="751"/>
        <end position="783"/>
    </location>
</feature>
<dbReference type="PANTHER" id="PTHR24198">
    <property type="entry name" value="ANKYRIN REPEAT AND PROTEIN KINASE DOMAIN-CONTAINING PROTEIN"/>
    <property type="match status" value="1"/>
</dbReference>
<evidence type="ECO:0000256" key="3">
    <source>
        <dbReference type="PROSITE-ProRule" id="PRU00023"/>
    </source>
</evidence>
<dbReference type="InterPro" id="IPR002110">
    <property type="entry name" value="Ankyrin_rpt"/>
</dbReference>
<proteinExistence type="predicted"/>
<feature type="repeat" description="ANK" evidence="3">
    <location>
        <begin position="872"/>
        <end position="910"/>
    </location>
</feature>
<evidence type="ECO:0000256" key="1">
    <source>
        <dbReference type="ARBA" id="ARBA00022737"/>
    </source>
</evidence>
<dbReference type="Pfam" id="PF14420">
    <property type="entry name" value="Clr5"/>
    <property type="match status" value="1"/>
</dbReference>
<dbReference type="PROSITE" id="PS50297">
    <property type="entry name" value="ANK_REP_REGION"/>
    <property type="match status" value="6"/>
</dbReference>
<comment type="caution">
    <text evidence="5">The sequence shown here is derived from an EMBL/GenBank/DDBJ whole genome shotgun (WGS) entry which is preliminary data.</text>
</comment>
<accession>A0A9W8RX48</accession>
<evidence type="ECO:0000259" key="4">
    <source>
        <dbReference type="Pfam" id="PF14420"/>
    </source>
</evidence>
<feature type="repeat" description="ANK" evidence="3">
    <location>
        <begin position="575"/>
        <end position="601"/>
    </location>
</feature>
<organism evidence="5 6">
    <name type="scientific">Fusarium torreyae</name>
    <dbReference type="NCBI Taxonomy" id="1237075"/>
    <lineage>
        <taxon>Eukaryota</taxon>
        <taxon>Fungi</taxon>
        <taxon>Dikarya</taxon>
        <taxon>Ascomycota</taxon>
        <taxon>Pezizomycotina</taxon>
        <taxon>Sordariomycetes</taxon>
        <taxon>Hypocreomycetidae</taxon>
        <taxon>Hypocreales</taxon>
        <taxon>Nectriaceae</taxon>
        <taxon>Fusarium</taxon>
    </lineage>
</organism>
<feature type="repeat" description="ANK" evidence="3">
    <location>
        <begin position="1018"/>
        <end position="1050"/>
    </location>
</feature>
<evidence type="ECO:0000256" key="2">
    <source>
        <dbReference type="ARBA" id="ARBA00023043"/>
    </source>
</evidence>
<keyword evidence="6" id="KW-1185">Reference proteome</keyword>
<feature type="repeat" description="ANK" evidence="3">
    <location>
        <begin position="948"/>
        <end position="980"/>
    </location>
</feature>
<dbReference type="AlphaFoldDB" id="A0A9W8RX48"/>
<dbReference type="InterPro" id="IPR025676">
    <property type="entry name" value="Clr5_dom"/>
</dbReference>
<name>A0A9W8RX48_9HYPO</name>
<feature type="repeat" description="ANK" evidence="3">
    <location>
        <begin position="325"/>
        <end position="358"/>
    </location>
</feature>
<dbReference type="Gene3D" id="1.25.40.20">
    <property type="entry name" value="Ankyrin repeat-containing domain"/>
    <property type="match status" value="5"/>
</dbReference>
<feature type="repeat" description="ANK" evidence="3">
    <location>
        <begin position="838"/>
        <end position="870"/>
    </location>
</feature>
<evidence type="ECO:0000313" key="6">
    <source>
        <dbReference type="Proteomes" id="UP001152049"/>
    </source>
</evidence>
<feature type="repeat" description="ANK" evidence="3">
    <location>
        <begin position="983"/>
        <end position="1015"/>
    </location>
</feature>
<sequence length="1077" mass="118407">MPQSARIPPAVWEAQKDRIASLYVDQDKTLDEVIKYMAEQHDFHASKPQYIRKVTVNWKLRKNSKKEEWEHASALVSKRKAEGKVTRLMMNGKIISNKKRKKEMTRYQISQDQQIPTVPVYGSHSGSGPLSISGQFLSIDHTAVKKLIKSLILANKFGNMVGPTMQRTIPEPGSILGELVPTRHDLQAWLQPDESPWLQIFHSLIFLSTNNMLVNSNVIDQFLKSTISNGFLQDLKQILSITGPTVETFVMHLFFSSLEIESKDSLQFTRFLLQIGISPNSVKRHGSANIAKSALQVAVQAQNEAAVELLLSFKADPNEFPMSFYATSPLSLSLNRSGNSAIVEMLIDAGANVNFNNPGALHIYSGSPLAHALDLEDVDPDYVQRFLRAGPNPSLIDPWHLTTLHQAVGLSDLTMLDVLIEARADPNILCWAHNLRFVIEGRLIIRQDAEFYGKTISTPIQEAIQSGNIAIVKRLVDAGAILDNVLEPDLYNDIVAPLLSRWEAQDIVQILFEAHERDIGDFVSIVGANDCAQHRYLPSPLQIACALEPGEDKRQMIELLLSQGADINAPPAFYAGRTTLQAAAEAGDYGLVKDLLSRGANPLEPGAEFKGLTALQAAVGSGCIDVVDLLLSSIQTQLGLVDTRPIWQDGVNYLAEAAYSGDVRMLDVVLRSAFDAAYQCSEDHVGPALRAGVEKDSIHVVQRLLGASLNAEIEGHACSIICEAIWNRNNEIFKLLMDRFTGVNLDITFPDQPTPLWVAIHEKQKDMAQRLIEAGADVDKLSPHICPSDCFGREEEIELERPMRQAIGGDGWVRSWDRRDMVKMLVEAGADVNRLVDENHSPLLLAMQVGRFDIAEYLLRNGADPNAKGLEDGGFPIQVIPDSGMHSIEDILSIVRLLLEAGADVNAPPNVDFPLTPLQGAIIKKIGELADLFMAAGAEIHAPAFWQRGKTALQAAASIGNLELAKTLVAQGVDVNAEPATEYGATALQFAAIEGHVNMAIFLLENGALINAPTCPFEGRTALEGAAEHGRLDMIYLLLENDEDPDTVEDRCQDAAKFAEAENFPVIAKLLREYKRP</sequence>
<dbReference type="Pfam" id="PF12796">
    <property type="entry name" value="Ank_2"/>
    <property type="match status" value="3"/>
</dbReference>
<dbReference type="PRINTS" id="PR01415">
    <property type="entry name" value="ANKYRIN"/>
</dbReference>
<dbReference type="Proteomes" id="UP001152049">
    <property type="component" value="Unassembled WGS sequence"/>
</dbReference>
<dbReference type="PROSITE" id="PS50088">
    <property type="entry name" value="ANK_REPEAT"/>
    <property type="match status" value="8"/>
</dbReference>
<dbReference type="SMART" id="SM00248">
    <property type="entry name" value="ANK"/>
    <property type="match status" value="16"/>
</dbReference>
<evidence type="ECO:0000313" key="5">
    <source>
        <dbReference type="EMBL" id="KAJ4256704.1"/>
    </source>
</evidence>
<dbReference type="SUPFAM" id="SSF48403">
    <property type="entry name" value="Ankyrin repeat"/>
    <property type="match status" value="4"/>
</dbReference>
<keyword evidence="2 3" id="KW-0040">ANK repeat</keyword>
<reference evidence="5" key="1">
    <citation type="submission" date="2022-09" db="EMBL/GenBank/DDBJ databases">
        <title>Fusarium specimens isolated from Avocado Roots.</title>
        <authorList>
            <person name="Stajich J."/>
            <person name="Roper C."/>
            <person name="Heimlech-Rivalta G."/>
        </authorList>
    </citation>
    <scope>NUCLEOTIDE SEQUENCE</scope>
    <source>
        <strain evidence="5">CF00136</strain>
    </source>
</reference>
<feature type="domain" description="Clr5" evidence="4">
    <location>
        <begin position="9"/>
        <end position="62"/>
    </location>
</feature>
<dbReference type="OrthoDB" id="539213at2759"/>
<protein>
    <recommendedName>
        <fullName evidence="4">Clr5 domain-containing protein</fullName>
    </recommendedName>
</protein>
<dbReference type="PANTHER" id="PTHR24198:SF165">
    <property type="entry name" value="ANKYRIN REPEAT-CONTAINING PROTEIN-RELATED"/>
    <property type="match status" value="1"/>
</dbReference>
<dbReference type="Pfam" id="PF00023">
    <property type="entry name" value="Ank"/>
    <property type="match status" value="1"/>
</dbReference>
<dbReference type="EMBL" id="JAOQAZ010000018">
    <property type="protein sequence ID" value="KAJ4256704.1"/>
    <property type="molecule type" value="Genomic_DNA"/>
</dbReference>
<keyword evidence="1" id="KW-0677">Repeat</keyword>